<dbReference type="EMBL" id="PGCI01000727">
    <property type="protein sequence ID" value="PLW18727.1"/>
    <property type="molecule type" value="Genomic_DNA"/>
</dbReference>
<keyword evidence="6" id="KW-1185">Reference proteome</keyword>
<evidence type="ECO:0000313" key="6">
    <source>
        <dbReference type="Proteomes" id="UP000235388"/>
    </source>
</evidence>
<feature type="region of interest" description="Disordered" evidence="1">
    <location>
        <begin position="209"/>
        <end position="253"/>
    </location>
</feature>
<feature type="compositionally biased region" description="Polar residues" evidence="1">
    <location>
        <begin position="209"/>
        <end position="218"/>
    </location>
</feature>
<evidence type="ECO:0000256" key="1">
    <source>
        <dbReference type="SAM" id="MobiDB-lite"/>
    </source>
</evidence>
<evidence type="ECO:0000313" key="5">
    <source>
        <dbReference type="EMBL" id="PLW49941.1"/>
    </source>
</evidence>
<dbReference type="Proteomes" id="UP000235388">
    <property type="component" value="Unassembled WGS sequence"/>
</dbReference>
<feature type="chain" id="PRO_5015084023" evidence="2">
    <location>
        <begin position="20"/>
        <end position="519"/>
    </location>
</feature>
<organism evidence="5 7">
    <name type="scientific">Puccinia coronata f. sp. avenae</name>
    <dbReference type="NCBI Taxonomy" id="200324"/>
    <lineage>
        <taxon>Eukaryota</taxon>
        <taxon>Fungi</taxon>
        <taxon>Dikarya</taxon>
        <taxon>Basidiomycota</taxon>
        <taxon>Pucciniomycotina</taxon>
        <taxon>Pucciniomycetes</taxon>
        <taxon>Pucciniales</taxon>
        <taxon>Pucciniaceae</taxon>
        <taxon>Puccinia</taxon>
    </lineage>
</organism>
<dbReference type="EMBL" id="PGCJ01001040">
    <property type="protein sequence ID" value="PLW10943.1"/>
    <property type="molecule type" value="Genomic_DNA"/>
</dbReference>
<evidence type="ECO:0000256" key="2">
    <source>
        <dbReference type="SAM" id="SignalP"/>
    </source>
</evidence>
<feature type="signal peptide" evidence="2">
    <location>
        <begin position="1"/>
        <end position="19"/>
    </location>
</feature>
<protein>
    <submittedName>
        <fullName evidence="5">Uncharacterized protein</fullName>
    </submittedName>
</protein>
<comment type="caution">
    <text evidence="5">The sequence shown here is derived from an EMBL/GenBank/DDBJ whole genome shotgun (WGS) entry which is preliminary data.</text>
</comment>
<evidence type="ECO:0000313" key="7">
    <source>
        <dbReference type="Proteomes" id="UP000235392"/>
    </source>
</evidence>
<keyword evidence="2" id="KW-0732">Signal</keyword>
<dbReference type="AlphaFoldDB" id="A0A2N5VIX1"/>
<dbReference type="EMBL" id="PGCI01000013">
    <property type="protein sequence ID" value="PLW49941.1"/>
    <property type="molecule type" value="Genomic_DNA"/>
</dbReference>
<feature type="region of interest" description="Disordered" evidence="1">
    <location>
        <begin position="36"/>
        <end position="64"/>
    </location>
</feature>
<name>A0A2N5VIX1_9BASI</name>
<accession>A0A2N5VIX1</accession>
<proteinExistence type="predicted"/>
<dbReference type="Proteomes" id="UP000235392">
    <property type="component" value="Unassembled WGS sequence"/>
</dbReference>
<dbReference type="OrthoDB" id="2518708at2759"/>
<evidence type="ECO:0000313" key="3">
    <source>
        <dbReference type="EMBL" id="PLW10943.1"/>
    </source>
</evidence>
<gene>
    <name evidence="3" type="ORF">PCANC_17398</name>
    <name evidence="5" type="ORF">PCASD_01345</name>
    <name evidence="4" type="ORF">PCASD_15378</name>
</gene>
<sequence>MRQAELWFLFLRSLALSAGGSTSPVSPEQAAGLYDYSTRGSHSGSLRTTSKRTRLTAGDSPANSFSYQDSPLSLEQGRHDIVMHGQGNFALHGNMIHSSQLKRTRLTDVGDPAWAIPFSSYYNPTFFPGQSSQAMVMGDLGLLGDIVHPSQSRMTSKMKVETDHLAGTPPQAHLTNTVLPPSAREDLHKYWDWGDAEINDLLDYLNHKPTQSKTSAGTRESDGELSLQRQDPHLGNADVLHPGSSFSPDHSDDETWIDQKLSEWILPYPSKESGFTDIVSPAQNEQNMQAEETPKTIITNQLPEFNKAHHRISKSLASWKQKAKKPWVVLRPIETISSSETNLGYKTKIGPLTIQNLVSSYLDLVTYATLYNIALISKISQEDKQRTKLDATENTRQLISQLIRYIFRIDERNFVLYGFKHEESSEYPKLGNLLRNLHRYFLCPGDGGIPPSRMAMNVIWYWHLTSPQHWKLIFGAPEQAVAVIRGMVADKQVNLAATKLISEIQHSARNLEHVNPVVY</sequence>
<reference evidence="6 7" key="1">
    <citation type="submission" date="2017-11" db="EMBL/GenBank/DDBJ databases">
        <title>De novo assembly and phasing of dikaryotic genomes from two isolates of Puccinia coronata f. sp. avenae, the causal agent of oat crown rust.</title>
        <authorList>
            <person name="Miller M.E."/>
            <person name="Zhang Y."/>
            <person name="Omidvar V."/>
            <person name="Sperschneider J."/>
            <person name="Schwessinger B."/>
            <person name="Raley C."/>
            <person name="Palmer J.M."/>
            <person name="Garnica D."/>
            <person name="Upadhyaya N."/>
            <person name="Rathjen J."/>
            <person name="Taylor J.M."/>
            <person name="Park R.F."/>
            <person name="Dodds P.N."/>
            <person name="Hirsch C.D."/>
            <person name="Kianian S.F."/>
            <person name="Figueroa M."/>
        </authorList>
    </citation>
    <scope>NUCLEOTIDE SEQUENCE [LARGE SCALE GENOMIC DNA]</scope>
    <source>
        <strain evidence="3">12NC29</strain>
        <strain evidence="5">12SD80</strain>
    </source>
</reference>
<evidence type="ECO:0000313" key="4">
    <source>
        <dbReference type="EMBL" id="PLW18727.1"/>
    </source>
</evidence>